<evidence type="ECO:0000313" key="3">
    <source>
        <dbReference type="Proteomes" id="UP001152604"/>
    </source>
</evidence>
<evidence type="ECO:0000313" key="2">
    <source>
        <dbReference type="EMBL" id="CAH2399110.1"/>
    </source>
</evidence>
<feature type="coiled-coil region" evidence="1">
    <location>
        <begin position="39"/>
        <end position="66"/>
    </location>
</feature>
<dbReference type="RefSeq" id="WP_254024921.1">
    <property type="nucleotide sequence ID" value="NZ_CAKXZS010000014.1"/>
</dbReference>
<dbReference type="Proteomes" id="UP001152604">
    <property type="component" value="Unassembled WGS sequence"/>
</dbReference>
<evidence type="ECO:0000256" key="1">
    <source>
        <dbReference type="SAM" id="Coils"/>
    </source>
</evidence>
<comment type="caution">
    <text evidence="2">The sequence shown here is derived from an EMBL/GenBank/DDBJ whole genome shotgun (WGS) entry which is preliminary data.</text>
</comment>
<dbReference type="EMBL" id="CAKXZS010000014">
    <property type="protein sequence ID" value="CAH2399110.1"/>
    <property type="molecule type" value="Genomic_DNA"/>
</dbReference>
<keyword evidence="3" id="KW-1185">Reference proteome</keyword>
<reference evidence="2" key="1">
    <citation type="submission" date="2022-03" db="EMBL/GenBank/DDBJ databases">
        <authorList>
            <person name="Brunel B."/>
        </authorList>
    </citation>
    <scope>NUCLEOTIDE SEQUENCE</scope>
    <source>
        <strain evidence="2">STM4922sample</strain>
    </source>
</reference>
<proteinExistence type="predicted"/>
<gene>
    <name evidence="2" type="ORF">MES4922_210099</name>
</gene>
<keyword evidence="1" id="KW-0175">Coiled coil</keyword>
<name>A0ABN8JT86_9HYPH</name>
<accession>A0ABN8JT86</accession>
<sequence>MFKFRKATSHVELVEADLEPDALPGSLLDRSANSVTNMLDRFRGDEVALEREIADLTERLRQTRVAITAFDAAGAILDGGKQSAAIASDPDKVGRLVPRGRGSIRAQAEAEVAVDQDGRLLKSKTEPVIVHVHKDIRV</sequence>
<protein>
    <submittedName>
        <fullName evidence="2">Uncharacterized protein</fullName>
    </submittedName>
</protein>
<organism evidence="2 3">
    <name type="scientific">Mesorhizobium ventifaucium</name>
    <dbReference type="NCBI Taxonomy" id="666020"/>
    <lineage>
        <taxon>Bacteria</taxon>
        <taxon>Pseudomonadati</taxon>
        <taxon>Pseudomonadota</taxon>
        <taxon>Alphaproteobacteria</taxon>
        <taxon>Hyphomicrobiales</taxon>
        <taxon>Phyllobacteriaceae</taxon>
        <taxon>Mesorhizobium</taxon>
    </lineage>
</organism>